<keyword evidence="2" id="KW-1185">Reference proteome</keyword>
<protein>
    <submittedName>
        <fullName evidence="1">Uncharacterized protein</fullName>
    </submittedName>
</protein>
<sequence>MIVFTFYVKLKGELEGEKLILLITEVTEMSSGNFCVAGWDQQNQRMVRPLPAGSNWTLGLLTQFGVAPGATIEFLPSQMHLNGVFPHCTEDTSVDIAHTVNLNGMPPNWSAAGMPPLYPTVALAFGGNVAHNSQWNGICQGVYVPVGTLVNSLSAISISRNSIVFIEEFDNITGVMKLKAVVNDGTLRYKLAVSSALLKSAWRNGGLPLLQNSLPPGPRFCIRLGLARAFDNPPSRCYMMVNGVH</sequence>
<dbReference type="Proteomes" id="UP001496627">
    <property type="component" value="Unassembled WGS sequence"/>
</dbReference>
<dbReference type="RefSeq" id="WP_348863368.1">
    <property type="nucleotide sequence ID" value="NZ_JBEAAL010000011.1"/>
</dbReference>
<accession>A0ABV0M6G6</accession>
<evidence type="ECO:0000313" key="1">
    <source>
        <dbReference type="EMBL" id="MEQ1406534.1"/>
    </source>
</evidence>
<organism evidence="1 2">
    <name type="scientific">Neorhizobium phenanthreniclasticum</name>
    <dbReference type="NCBI Taxonomy" id="3157917"/>
    <lineage>
        <taxon>Bacteria</taxon>
        <taxon>Pseudomonadati</taxon>
        <taxon>Pseudomonadota</taxon>
        <taxon>Alphaproteobacteria</taxon>
        <taxon>Hyphomicrobiales</taxon>
        <taxon>Rhizobiaceae</taxon>
        <taxon>Rhizobium/Agrobacterium group</taxon>
        <taxon>Neorhizobium</taxon>
    </lineage>
</organism>
<dbReference type="EMBL" id="JBEAAL010000011">
    <property type="protein sequence ID" value="MEQ1406534.1"/>
    <property type="molecule type" value="Genomic_DNA"/>
</dbReference>
<comment type="caution">
    <text evidence="1">The sequence shown here is derived from an EMBL/GenBank/DDBJ whole genome shotgun (WGS) entry which is preliminary data.</text>
</comment>
<proteinExistence type="predicted"/>
<reference evidence="1 2" key="1">
    <citation type="submission" date="2024-05" db="EMBL/GenBank/DDBJ databases">
        <title>Neorhizobium sp. Rsf11, a plant growth promoting and heavy metal resistant PAH-degrader.</title>
        <authorList>
            <person name="Golubev S.N."/>
            <person name="Muratova A.Y."/>
            <person name="Markelova M.I."/>
        </authorList>
    </citation>
    <scope>NUCLEOTIDE SEQUENCE [LARGE SCALE GENOMIC DNA]</scope>
    <source>
        <strain evidence="1 2">Rsf11</strain>
    </source>
</reference>
<gene>
    <name evidence="1" type="ORF">ABK249_16505</name>
</gene>
<name>A0ABV0M6G6_9HYPH</name>
<evidence type="ECO:0000313" key="2">
    <source>
        <dbReference type="Proteomes" id="UP001496627"/>
    </source>
</evidence>